<dbReference type="Proteomes" id="UP000515514">
    <property type="component" value="Chromosome"/>
</dbReference>
<evidence type="ECO:0000256" key="2">
    <source>
        <dbReference type="SAM" id="SignalP"/>
    </source>
</evidence>
<dbReference type="PROSITE" id="PS50293">
    <property type="entry name" value="TPR_REGION"/>
    <property type="match status" value="1"/>
</dbReference>
<dbReference type="InterPro" id="IPR036249">
    <property type="entry name" value="Thioredoxin-like_sf"/>
</dbReference>
<dbReference type="AlphaFoldDB" id="A0A7G8PUE6"/>
<sequence>MKLFKLTLLLLSVTVTLGFSQPFNSEFQAETKSPLLLGKINKEGLSENSYADWFQKNYDEYSPDQQIIDALKNELKSYTITAFMGTWCGDSKREIPRFYKILEAADFPLERLTLIAVDKERTAYKQSPGGEEEGLNIHRVPTFIFFSKGKEINRIIESPVVSLEQDIANILTDNYTSNYYGVTVVDKALQFSEKNKYTKKLKKLKPQLQEKLTSMYELNTYANVLFFSGETEKAIAVSRLNTEFFPLEPLTYSSLAAKLGKTGQIKKALKNYEKALEMDPENSEIKIAIETLKSQI</sequence>
<evidence type="ECO:0000256" key="1">
    <source>
        <dbReference type="PROSITE-ProRule" id="PRU00339"/>
    </source>
</evidence>
<proteinExistence type="predicted"/>
<dbReference type="Gene3D" id="3.40.30.10">
    <property type="entry name" value="Glutaredoxin"/>
    <property type="match status" value="1"/>
</dbReference>
<accession>A0A7G8PUE6</accession>
<dbReference type="CDD" id="cd02947">
    <property type="entry name" value="TRX_family"/>
    <property type="match status" value="1"/>
</dbReference>
<evidence type="ECO:0000313" key="4">
    <source>
        <dbReference type="Proteomes" id="UP000515514"/>
    </source>
</evidence>
<feature type="signal peptide" evidence="2">
    <location>
        <begin position="1"/>
        <end position="20"/>
    </location>
</feature>
<evidence type="ECO:0000313" key="3">
    <source>
        <dbReference type="EMBL" id="QNJ97962.1"/>
    </source>
</evidence>
<reference evidence="3 4" key="1">
    <citation type="submission" date="2020-04" db="EMBL/GenBank/DDBJ databases">
        <title>Genome sequence of Altibacter aquimarinus strain ALE3EI.</title>
        <authorList>
            <person name="Oh H.-M."/>
            <person name="Jang D."/>
        </authorList>
    </citation>
    <scope>NUCLEOTIDE SEQUENCE [LARGE SCALE GENOMIC DNA]</scope>
    <source>
        <strain evidence="3 4">ALE3EI</strain>
    </source>
</reference>
<organism evidence="3 4">
    <name type="scientific">Constantimarinum furrinae</name>
    <dbReference type="NCBI Taxonomy" id="2562285"/>
    <lineage>
        <taxon>Bacteria</taxon>
        <taxon>Pseudomonadati</taxon>
        <taxon>Bacteroidota</taxon>
        <taxon>Flavobacteriia</taxon>
        <taxon>Flavobacteriales</taxon>
        <taxon>Flavobacteriaceae</taxon>
        <taxon>Altibacter/Constantimarinum group</taxon>
        <taxon>Constantimarinum</taxon>
    </lineage>
</organism>
<keyword evidence="4" id="KW-1185">Reference proteome</keyword>
<name>A0A7G8PUE6_9FLAO</name>
<dbReference type="Gene3D" id="1.25.40.10">
    <property type="entry name" value="Tetratricopeptide repeat domain"/>
    <property type="match status" value="1"/>
</dbReference>
<dbReference type="InterPro" id="IPR019734">
    <property type="entry name" value="TPR_rpt"/>
</dbReference>
<dbReference type="SUPFAM" id="SSF48452">
    <property type="entry name" value="TPR-like"/>
    <property type="match status" value="1"/>
</dbReference>
<keyword evidence="1" id="KW-0802">TPR repeat</keyword>
<gene>
    <name evidence="3" type="ORF">ALE3EI_1400</name>
</gene>
<dbReference type="SUPFAM" id="SSF52833">
    <property type="entry name" value="Thioredoxin-like"/>
    <property type="match status" value="1"/>
</dbReference>
<keyword evidence="2" id="KW-0732">Signal</keyword>
<feature type="repeat" description="TPR" evidence="1">
    <location>
        <begin position="249"/>
        <end position="282"/>
    </location>
</feature>
<dbReference type="PROSITE" id="PS50005">
    <property type="entry name" value="TPR"/>
    <property type="match status" value="1"/>
</dbReference>
<dbReference type="InterPro" id="IPR011990">
    <property type="entry name" value="TPR-like_helical_dom_sf"/>
</dbReference>
<protein>
    <submittedName>
        <fullName evidence="3">Thioredoxin family protein</fullName>
    </submittedName>
</protein>
<dbReference type="KEGG" id="alti:ALE3EI_1400"/>
<dbReference type="RefSeq" id="WP_186987587.1">
    <property type="nucleotide sequence ID" value="NZ_CP052909.1"/>
</dbReference>
<feature type="chain" id="PRO_5029010252" evidence="2">
    <location>
        <begin position="21"/>
        <end position="296"/>
    </location>
</feature>
<dbReference type="SMART" id="SM00028">
    <property type="entry name" value="TPR"/>
    <property type="match status" value="1"/>
</dbReference>
<dbReference type="EMBL" id="CP052909">
    <property type="protein sequence ID" value="QNJ97962.1"/>
    <property type="molecule type" value="Genomic_DNA"/>
</dbReference>